<gene>
    <name evidence="2" type="ORF">SAMN04487962_1084</name>
</gene>
<accession>A0A1I0DUI4</accession>
<evidence type="ECO:0000256" key="1">
    <source>
        <dbReference type="SAM" id="MobiDB-lite"/>
    </source>
</evidence>
<proteinExistence type="predicted"/>
<dbReference type="Proteomes" id="UP000198762">
    <property type="component" value="Unassembled WGS sequence"/>
</dbReference>
<keyword evidence="3" id="KW-1185">Reference proteome</keyword>
<feature type="region of interest" description="Disordered" evidence="1">
    <location>
        <begin position="1"/>
        <end position="45"/>
    </location>
</feature>
<reference evidence="3" key="1">
    <citation type="submission" date="2016-10" db="EMBL/GenBank/DDBJ databases">
        <authorList>
            <person name="Varghese N."/>
            <person name="Submissions S."/>
        </authorList>
    </citation>
    <scope>NUCLEOTIDE SEQUENCE [LARGE SCALE GENOMIC DNA]</scope>
    <source>
        <strain evidence="3">CGMCC 1.6489</strain>
    </source>
</reference>
<evidence type="ECO:0000313" key="3">
    <source>
        <dbReference type="Proteomes" id="UP000198762"/>
    </source>
</evidence>
<dbReference type="AlphaFoldDB" id="A0A1I0DUI4"/>
<name>A0A1I0DUI4_9GAMM</name>
<dbReference type="EMBL" id="FOHZ01000008">
    <property type="protein sequence ID" value="SET35469.1"/>
    <property type="molecule type" value="Genomic_DNA"/>
</dbReference>
<protein>
    <submittedName>
        <fullName evidence="2">Uncharacterized protein</fullName>
    </submittedName>
</protein>
<dbReference type="OrthoDB" id="8759680at2"/>
<feature type="compositionally biased region" description="Polar residues" evidence="1">
    <location>
        <begin position="19"/>
        <end position="38"/>
    </location>
</feature>
<dbReference type="STRING" id="430453.SAMN04487962_1084"/>
<organism evidence="2 3">
    <name type="scientific">Marinobacter segnicrescens</name>
    <dbReference type="NCBI Taxonomy" id="430453"/>
    <lineage>
        <taxon>Bacteria</taxon>
        <taxon>Pseudomonadati</taxon>
        <taxon>Pseudomonadota</taxon>
        <taxon>Gammaproteobacteria</taxon>
        <taxon>Pseudomonadales</taxon>
        <taxon>Marinobacteraceae</taxon>
        <taxon>Marinobacter</taxon>
    </lineage>
</organism>
<dbReference type="RefSeq" id="WP_143066592.1">
    <property type="nucleotide sequence ID" value="NZ_FOHZ01000008.1"/>
</dbReference>
<evidence type="ECO:0000313" key="2">
    <source>
        <dbReference type="EMBL" id="SET35469.1"/>
    </source>
</evidence>
<sequence>MSPKPTKSLKKGSDAPPESSASKPTPELSAQKSSSPENPQDDGFSMVLGRGVAAKLNPKAEGNIYFQLARQKEDGALYLRITGNDGGGLHTKEWINLESVIETLRALPDGPFGSKALKPCILGKSSNNASFLAAILRSPELALIQPEGDKAFLHALTADFDDKAEKVLNRTWG</sequence>